<reference evidence="1 2" key="1">
    <citation type="journal article" date="2003" name="Proc. Natl. Acad. Sci. U.S.A.">
        <title>Complete genome sequence of the marine planctomycete Pirellula sp. strain 1.</title>
        <authorList>
            <person name="Gloeckner F.O."/>
            <person name="Kube M."/>
            <person name="Bauer M."/>
            <person name="Teeling H."/>
            <person name="Lombardot T."/>
            <person name="Ludwig W."/>
            <person name="Gade D."/>
            <person name="Beck A."/>
            <person name="Borzym K."/>
            <person name="Heitmann K."/>
            <person name="Rabus R."/>
            <person name="Schlesner H."/>
            <person name="Amann R."/>
            <person name="Reinhardt R."/>
        </authorList>
    </citation>
    <scope>NUCLEOTIDE SEQUENCE [LARGE SCALE GENOMIC DNA]</scope>
    <source>
        <strain evidence="2">DSM 10527 / NCIMB 13988 / SH1</strain>
    </source>
</reference>
<organism evidence="1 2">
    <name type="scientific">Rhodopirellula baltica (strain DSM 10527 / NCIMB 13988 / SH1)</name>
    <dbReference type="NCBI Taxonomy" id="243090"/>
    <lineage>
        <taxon>Bacteria</taxon>
        <taxon>Pseudomonadati</taxon>
        <taxon>Planctomycetota</taxon>
        <taxon>Planctomycetia</taxon>
        <taxon>Pirellulales</taxon>
        <taxon>Pirellulaceae</taxon>
        <taxon>Rhodopirellula</taxon>
    </lineage>
</organism>
<dbReference type="EMBL" id="BX294146">
    <property type="protein sequence ID" value="CAD75534.1"/>
    <property type="molecule type" value="Genomic_DNA"/>
</dbReference>
<keyword evidence="2" id="KW-1185">Reference proteome</keyword>
<dbReference type="OrthoDB" id="9998437at2"/>
<dbReference type="KEGG" id="rba:RB7727"/>
<evidence type="ECO:0000313" key="2">
    <source>
        <dbReference type="Proteomes" id="UP000001025"/>
    </source>
</evidence>
<sequence>MACSGSRDAYNRLRRILTKASFSCAGSLNTAAAAIHHVPAEDSESAKLIEHTWLAAMPTITPPGNGLPTSLQCPANVVGQ</sequence>
<proteinExistence type="predicted"/>
<dbReference type="Proteomes" id="UP000001025">
    <property type="component" value="Chromosome"/>
</dbReference>
<dbReference type="AlphaFoldDB" id="Q7UN85"/>
<evidence type="ECO:0000313" key="1">
    <source>
        <dbReference type="EMBL" id="CAD75534.1"/>
    </source>
</evidence>
<dbReference type="HOGENOM" id="CLU_2587357_0_0_0"/>
<protein>
    <submittedName>
        <fullName evidence="1">Uncharacterized protein</fullName>
    </submittedName>
</protein>
<gene>
    <name evidence="1" type="ordered locus">RB7727</name>
</gene>
<dbReference type="InParanoid" id="Q7UN85"/>
<dbReference type="EnsemblBacteria" id="CAD75534">
    <property type="protein sequence ID" value="CAD75534"/>
    <property type="gene ID" value="RB7727"/>
</dbReference>
<name>Q7UN85_RHOBA</name>
<accession>Q7UN85</accession>